<feature type="region of interest" description="Disordered" evidence="1">
    <location>
        <begin position="425"/>
        <end position="447"/>
    </location>
</feature>
<keyword evidence="2" id="KW-0472">Membrane</keyword>
<feature type="transmembrane region" description="Helical" evidence="2">
    <location>
        <begin position="278"/>
        <end position="299"/>
    </location>
</feature>
<feature type="transmembrane region" description="Helical" evidence="2">
    <location>
        <begin position="311"/>
        <end position="334"/>
    </location>
</feature>
<dbReference type="RefSeq" id="WP_264327716.1">
    <property type="nucleotide sequence ID" value="NZ_JADEXQ010000133.1"/>
</dbReference>
<evidence type="ECO:0000313" key="3">
    <source>
        <dbReference type="EMBL" id="MBE9032899.1"/>
    </source>
</evidence>
<dbReference type="GO" id="GO:0005230">
    <property type="term" value="F:extracellular ligand-gated monoatomic ion channel activity"/>
    <property type="evidence" value="ECO:0007669"/>
    <property type="project" value="InterPro"/>
</dbReference>
<keyword evidence="2" id="KW-1133">Transmembrane helix</keyword>
<feature type="transmembrane region" description="Helical" evidence="2">
    <location>
        <begin position="245"/>
        <end position="266"/>
    </location>
</feature>
<gene>
    <name evidence="3" type="ORF">IQ266_24490</name>
</gene>
<keyword evidence="2" id="KW-0812">Transmembrane</keyword>
<evidence type="ECO:0000256" key="1">
    <source>
        <dbReference type="SAM" id="MobiDB-lite"/>
    </source>
</evidence>
<reference evidence="3" key="1">
    <citation type="submission" date="2020-10" db="EMBL/GenBank/DDBJ databases">
        <authorList>
            <person name="Castelo-Branco R."/>
            <person name="Eusebio N."/>
            <person name="Adriana R."/>
            <person name="Vieira A."/>
            <person name="Brugerolle De Fraissinette N."/>
            <person name="Rezende De Castro R."/>
            <person name="Schneider M.P."/>
            <person name="Vasconcelos V."/>
            <person name="Leao P.N."/>
        </authorList>
    </citation>
    <scope>NUCLEOTIDE SEQUENCE</scope>
    <source>
        <strain evidence="3">LEGE 11480</strain>
    </source>
</reference>
<feature type="transmembrane region" description="Helical" evidence="2">
    <location>
        <begin position="359"/>
        <end position="377"/>
    </location>
</feature>
<dbReference type="Proteomes" id="UP000625316">
    <property type="component" value="Unassembled WGS sequence"/>
</dbReference>
<sequence length="447" mass="51334">MMKKRQWWMISNAISIAFLTLTAIIWAYTANKYNPNTQQLTKPTEVEKYLSKNFPNASQKRIPTGVFIQSLKFNNATEVNFTGYIWQLHSQYLGKPNAKIPIGFILPETVESGSNIQPKIVYRKPRGNNQEVIGWYFEATLKQKFDYDKYPFDHKTAWIRFWSSNFEQDTVLIPDFSGYTATGQTDSFGWDRDIVLGHWQLLETYFDYHSQNYNSNFGLGAIRTQQARPELYFNIVLKRRFLNSFTVYILPLAIIACLIFATLMMISKDTERSSIFGMNTSGVIGVCSGLFFVVLVSQVQIREQFAGSRIVYIECFYPMMYIALLGVSINSYLFSLPNSGKNPLLNWINYEDNLRPKLLYWPLLLGTVTVVTAIVLLPENHRSRRSTAPTPQAFFHKNALTHHFAAVAKPIASFTTDQATNARNLPQVMPPFARRSTPAQRRIETAH</sequence>
<comment type="caution">
    <text evidence="3">The sequence shown here is derived from an EMBL/GenBank/DDBJ whole genome shotgun (WGS) entry which is preliminary data.</text>
</comment>
<name>A0A928Z5J9_9CYAN</name>
<protein>
    <submittedName>
        <fullName evidence="3">Uncharacterized protein</fullName>
    </submittedName>
</protein>
<accession>A0A928Z5J9</accession>
<dbReference type="GO" id="GO:0016020">
    <property type="term" value="C:membrane"/>
    <property type="evidence" value="ECO:0007669"/>
    <property type="project" value="InterPro"/>
</dbReference>
<dbReference type="AlphaFoldDB" id="A0A928Z5J9"/>
<feature type="transmembrane region" description="Helical" evidence="2">
    <location>
        <begin position="6"/>
        <end position="28"/>
    </location>
</feature>
<evidence type="ECO:0000256" key="2">
    <source>
        <dbReference type="SAM" id="Phobius"/>
    </source>
</evidence>
<evidence type="ECO:0000313" key="4">
    <source>
        <dbReference type="Proteomes" id="UP000625316"/>
    </source>
</evidence>
<dbReference type="Gene3D" id="2.70.170.10">
    <property type="entry name" value="Neurotransmitter-gated ion-channel ligand-binding domain"/>
    <property type="match status" value="1"/>
</dbReference>
<dbReference type="EMBL" id="JADEXQ010000133">
    <property type="protein sequence ID" value="MBE9032899.1"/>
    <property type="molecule type" value="Genomic_DNA"/>
</dbReference>
<keyword evidence="4" id="KW-1185">Reference proteome</keyword>
<proteinExistence type="predicted"/>
<organism evidence="3 4">
    <name type="scientific">Romeriopsis navalis LEGE 11480</name>
    <dbReference type="NCBI Taxonomy" id="2777977"/>
    <lineage>
        <taxon>Bacteria</taxon>
        <taxon>Bacillati</taxon>
        <taxon>Cyanobacteriota</taxon>
        <taxon>Cyanophyceae</taxon>
        <taxon>Leptolyngbyales</taxon>
        <taxon>Leptolyngbyaceae</taxon>
        <taxon>Romeriopsis</taxon>
        <taxon>Romeriopsis navalis</taxon>
    </lineage>
</organism>
<dbReference type="InterPro" id="IPR036734">
    <property type="entry name" value="Neur_chan_lig-bd_sf"/>
</dbReference>